<dbReference type="EMBL" id="JANIEX010000164">
    <property type="protein sequence ID" value="KAJ3571948.1"/>
    <property type="molecule type" value="Genomic_DNA"/>
</dbReference>
<evidence type="ECO:0000313" key="2">
    <source>
        <dbReference type="Proteomes" id="UP001213000"/>
    </source>
</evidence>
<evidence type="ECO:0000313" key="1">
    <source>
        <dbReference type="EMBL" id="KAJ3571948.1"/>
    </source>
</evidence>
<protein>
    <recommendedName>
        <fullName evidence="3">HAT C-terminal dimerisation domain-containing protein</fullName>
    </recommendedName>
</protein>
<reference evidence="1" key="1">
    <citation type="submission" date="2022-07" db="EMBL/GenBank/DDBJ databases">
        <title>Genome Sequence of Leucocoprinus birnbaumii.</title>
        <authorList>
            <person name="Buettner E."/>
        </authorList>
    </citation>
    <scope>NUCLEOTIDE SEQUENCE</scope>
    <source>
        <strain evidence="1">VT141</strain>
    </source>
</reference>
<name>A0AAD5VWI9_9AGAR</name>
<sequence>MISNIIQAAFCQLDTVLISFGYLVHHFTEMSGTDADDVYGSKAIIESLEKRWLKTDQDVLIAAVILNPFYQQRLYRSSSSFHNLIDITSLITRLWSRIYGGQQPPLSFSAEIREYLESRGRYSQMNMALQMEVHDSAAESTRKGVYSAPNPINVYVILGFKDANETIFSAFAKYILDISANSASCERLFSAFRTILTRLRNRMLPKNMLNIAQLAAQSHNLPSNSQQQPSLYSSSNISGLIDPSIETGDDAASTHRSKNHFWTMIELHQQNAKCDDEFNVAPAPHTTTSFDQVSSHAGPTKITLSELFNLDDPSWAQVFGQQVQAGFNEELELHTLLDTDTAGGADGDGEVDEDIDISLDETTEQALL</sequence>
<dbReference type="SUPFAM" id="SSF53098">
    <property type="entry name" value="Ribonuclease H-like"/>
    <property type="match status" value="1"/>
</dbReference>
<organism evidence="1 2">
    <name type="scientific">Leucocoprinus birnbaumii</name>
    <dbReference type="NCBI Taxonomy" id="56174"/>
    <lineage>
        <taxon>Eukaryota</taxon>
        <taxon>Fungi</taxon>
        <taxon>Dikarya</taxon>
        <taxon>Basidiomycota</taxon>
        <taxon>Agaricomycotina</taxon>
        <taxon>Agaricomycetes</taxon>
        <taxon>Agaricomycetidae</taxon>
        <taxon>Agaricales</taxon>
        <taxon>Agaricineae</taxon>
        <taxon>Agaricaceae</taxon>
        <taxon>Leucocoprinus</taxon>
    </lineage>
</organism>
<accession>A0AAD5VWI9</accession>
<evidence type="ECO:0008006" key="3">
    <source>
        <dbReference type="Google" id="ProtNLM"/>
    </source>
</evidence>
<gene>
    <name evidence="1" type="ORF">NP233_g3427</name>
</gene>
<dbReference type="Proteomes" id="UP001213000">
    <property type="component" value="Unassembled WGS sequence"/>
</dbReference>
<keyword evidence="2" id="KW-1185">Reference proteome</keyword>
<dbReference type="AlphaFoldDB" id="A0AAD5VWI9"/>
<comment type="caution">
    <text evidence="1">The sequence shown here is derived from an EMBL/GenBank/DDBJ whole genome shotgun (WGS) entry which is preliminary data.</text>
</comment>
<proteinExistence type="predicted"/>
<dbReference type="InterPro" id="IPR012337">
    <property type="entry name" value="RNaseH-like_sf"/>
</dbReference>